<dbReference type="PANTHER" id="PTHR30204">
    <property type="entry name" value="REDOX-CYCLING DRUG-SENSING TRANSCRIPTIONAL ACTIVATOR SOXR"/>
    <property type="match status" value="1"/>
</dbReference>
<sequence length="276" mass="30697">MKETMTVGEVAALTGVTVRTLHHYDAIGLVRPAARSAAGYRLYGPDDVARLQEVVAYRRLGFGLEDIPDATADRRAALVRQRELVAARIDELTRLGRALDEALGRSADEREEDIMENESTPRRPGTRPDLDLTDAELRELFGDEYAEEFDGYQAEAEQRWGETDAWAESARRTKHYSKQDWERIKAEQEAATGLAAAALRAGEPASSAAAMDAAEAARAHITRWFYEVSPAMHRGLGDMYAADPRFAKTYDDVEPGLAAYLRDAIHANADRLERDD</sequence>
<dbReference type="InterPro" id="IPR009061">
    <property type="entry name" value="DNA-bd_dom_put_sf"/>
</dbReference>
<gene>
    <name evidence="4" type="ORF">HDA33_002148</name>
</gene>
<protein>
    <submittedName>
        <fullName evidence="4">DNA-binding transcriptional MerR regulator</fullName>
    </submittedName>
</protein>
<dbReference type="SUPFAM" id="SSF46955">
    <property type="entry name" value="Putative DNA-binding domain"/>
    <property type="match status" value="1"/>
</dbReference>
<dbReference type="Gene3D" id="1.10.1660.10">
    <property type="match status" value="1"/>
</dbReference>
<evidence type="ECO:0000256" key="1">
    <source>
        <dbReference type="ARBA" id="ARBA00023125"/>
    </source>
</evidence>
<feature type="region of interest" description="Disordered" evidence="2">
    <location>
        <begin position="106"/>
        <end position="130"/>
    </location>
</feature>
<evidence type="ECO:0000313" key="4">
    <source>
        <dbReference type="EMBL" id="MBB5849584.1"/>
    </source>
</evidence>
<dbReference type="InterPro" id="IPR012925">
    <property type="entry name" value="TipAS_dom"/>
</dbReference>
<keyword evidence="1 4" id="KW-0238">DNA-binding</keyword>
<dbReference type="EMBL" id="JACHMW010000001">
    <property type="protein sequence ID" value="MBB5849584.1"/>
    <property type="molecule type" value="Genomic_DNA"/>
</dbReference>
<comment type="caution">
    <text evidence="4">The sequence shown here is derived from an EMBL/GenBank/DDBJ whole genome shotgun (WGS) entry which is preliminary data.</text>
</comment>
<dbReference type="Gene3D" id="1.10.490.50">
    <property type="entry name" value="Antibiotic binding domain of TipA-like multidrug resistance regulators"/>
    <property type="match status" value="1"/>
</dbReference>
<dbReference type="PROSITE" id="PS50937">
    <property type="entry name" value="HTH_MERR_2"/>
    <property type="match status" value="1"/>
</dbReference>
<accession>A0A7W9N1R1</accession>
<feature type="domain" description="HTH merR-type" evidence="3">
    <location>
        <begin position="4"/>
        <end position="73"/>
    </location>
</feature>
<evidence type="ECO:0000259" key="3">
    <source>
        <dbReference type="PROSITE" id="PS50937"/>
    </source>
</evidence>
<dbReference type="PANTHER" id="PTHR30204:SF93">
    <property type="entry name" value="HTH MERR-TYPE DOMAIN-CONTAINING PROTEIN"/>
    <property type="match status" value="1"/>
</dbReference>
<dbReference type="CDD" id="cd01106">
    <property type="entry name" value="HTH_TipAL-Mta"/>
    <property type="match status" value="1"/>
</dbReference>
<name>A0A7W9N1R1_9MICC</name>
<dbReference type="Pfam" id="PF07739">
    <property type="entry name" value="TipAS"/>
    <property type="match status" value="1"/>
</dbReference>
<dbReference type="PROSITE" id="PS00552">
    <property type="entry name" value="HTH_MERR_1"/>
    <property type="match status" value="1"/>
</dbReference>
<dbReference type="Pfam" id="PF13411">
    <property type="entry name" value="MerR_1"/>
    <property type="match status" value="1"/>
</dbReference>
<dbReference type="PRINTS" id="PR00040">
    <property type="entry name" value="HTHMERR"/>
</dbReference>
<reference evidence="4 5" key="1">
    <citation type="submission" date="2020-08" db="EMBL/GenBank/DDBJ databases">
        <title>Sequencing the genomes of 1000 actinobacteria strains.</title>
        <authorList>
            <person name="Klenk H.-P."/>
        </authorList>
    </citation>
    <scope>NUCLEOTIDE SEQUENCE [LARGE SCALE GENOMIC DNA]</scope>
    <source>
        <strain evidence="4 5">DSM 17945</strain>
    </source>
</reference>
<dbReference type="InterPro" id="IPR000551">
    <property type="entry name" value="MerR-type_HTH_dom"/>
</dbReference>
<dbReference type="RefSeq" id="WP_246416948.1">
    <property type="nucleotide sequence ID" value="NZ_BAABAG010000018.1"/>
</dbReference>
<evidence type="ECO:0000313" key="5">
    <source>
        <dbReference type="Proteomes" id="UP000567246"/>
    </source>
</evidence>
<proteinExistence type="predicted"/>
<dbReference type="SUPFAM" id="SSF89082">
    <property type="entry name" value="Antibiotic binding domain of TipA-like multidrug resistance regulators"/>
    <property type="match status" value="1"/>
</dbReference>
<evidence type="ECO:0000256" key="2">
    <source>
        <dbReference type="SAM" id="MobiDB-lite"/>
    </source>
</evidence>
<dbReference type="GO" id="GO:0003677">
    <property type="term" value="F:DNA binding"/>
    <property type="evidence" value="ECO:0007669"/>
    <property type="project" value="UniProtKB-KW"/>
</dbReference>
<organism evidence="4 5">
    <name type="scientific">Micrococcus endophyticus</name>
    <dbReference type="NCBI Taxonomy" id="455343"/>
    <lineage>
        <taxon>Bacteria</taxon>
        <taxon>Bacillati</taxon>
        <taxon>Actinomycetota</taxon>
        <taxon>Actinomycetes</taxon>
        <taxon>Micrococcales</taxon>
        <taxon>Micrococcaceae</taxon>
        <taxon>Micrococcus</taxon>
    </lineage>
</organism>
<dbReference type="AlphaFoldDB" id="A0A7W9N1R1"/>
<dbReference type="SMART" id="SM00422">
    <property type="entry name" value="HTH_MERR"/>
    <property type="match status" value="1"/>
</dbReference>
<keyword evidence="5" id="KW-1185">Reference proteome</keyword>
<dbReference type="GO" id="GO:0003700">
    <property type="term" value="F:DNA-binding transcription factor activity"/>
    <property type="evidence" value="ECO:0007669"/>
    <property type="project" value="InterPro"/>
</dbReference>
<dbReference type="InterPro" id="IPR047057">
    <property type="entry name" value="MerR_fam"/>
</dbReference>
<dbReference type="InterPro" id="IPR036244">
    <property type="entry name" value="TipA-like_antibiotic-bd"/>
</dbReference>
<dbReference type="Proteomes" id="UP000567246">
    <property type="component" value="Unassembled WGS sequence"/>
</dbReference>